<comment type="caution">
    <text evidence="1">The sequence shown here is derived from an EMBL/GenBank/DDBJ whole genome shotgun (WGS) entry which is preliminary data.</text>
</comment>
<proteinExistence type="predicted"/>
<dbReference type="Proteomes" id="UP000285060">
    <property type="component" value="Unassembled WGS sequence"/>
</dbReference>
<keyword evidence="2" id="KW-1185">Reference proteome</keyword>
<evidence type="ECO:0000313" key="1">
    <source>
        <dbReference type="EMBL" id="RHY18343.1"/>
    </source>
</evidence>
<dbReference type="AlphaFoldDB" id="A0A3R6VP96"/>
<accession>A0A3R6VP96</accession>
<reference evidence="1 2" key="1">
    <citation type="submission" date="2018-08" db="EMBL/GenBank/DDBJ databases">
        <title>Aphanomyces genome sequencing and annotation.</title>
        <authorList>
            <person name="Minardi D."/>
            <person name="Oidtmann B."/>
            <person name="Van Der Giezen M."/>
            <person name="Studholme D.J."/>
        </authorList>
    </citation>
    <scope>NUCLEOTIDE SEQUENCE [LARGE SCALE GENOMIC DNA]</scope>
    <source>
        <strain evidence="1 2">NJM0002</strain>
    </source>
</reference>
<dbReference type="EMBL" id="QUSY01003216">
    <property type="protein sequence ID" value="RHY18343.1"/>
    <property type="molecule type" value="Genomic_DNA"/>
</dbReference>
<name>A0A3R6VP96_9STRA</name>
<sequence length="185" mass="21293">MWNMDDNLENLTDAKFKAKLQEIAEKPMNEVDPDLRSLFHGVKFDMGIGDVTQRVAQFMTKCDERIHLRGAKDMMRADEVRKRVYMSVLDELPGLVSRYTHDNFKMQWNPKTFEWRDLIAIVLDIAKEQQTNWERWGAGAGKRILSKSASYSKKVRVKDVTRVAQGTKAKDANPAVEEANTMSVI</sequence>
<gene>
    <name evidence="1" type="ORF">DYB32_010396</name>
</gene>
<evidence type="ECO:0000313" key="2">
    <source>
        <dbReference type="Proteomes" id="UP000285060"/>
    </source>
</evidence>
<organism evidence="1 2">
    <name type="scientific">Aphanomyces invadans</name>
    <dbReference type="NCBI Taxonomy" id="157072"/>
    <lineage>
        <taxon>Eukaryota</taxon>
        <taxon>Sar</taxon>
        <taxon>Stramenopiles</taxon>
        <taxon>Oomycota</taxon>
        <taxon>Saprolegniomycetes</taxon>
        <taxon>Saprolegniales</taxon>
        <taxon>Verrucalvaceae</taxon>
        <taxon>Aphanomyces</taxon>
    </lineage>
</organism>
<protein>
    <submittedName>
        <fullName evidence="1">Uncharacterized protein</fullName>
    </submittedName>
</protein>